<dbReference type="Proteomes" id="UP001434337">
    <property type="component" value="Chromosome"/>
</dbReference>
<accession>A0ABZ3CBN7</accession>
<sequence length="162" mass="17054">MTGTPAPEPLFATLRSAWDRWDPPPPDLAETILVALAMEDLDAQYELLTLVNRHDHLAGTRTGAGDAGRVLIEFRSASLAVLVRVSSEGGAQRIDGWVTPATGGTVTVVQGEASTTATLDAHGRFDVPSSGRGLTRLVVSPTSDADAPESAGAEFRTTLFEI</sequence>
<dbReference type="EMBL" id="CP115965">
    <property type="protein sequence ID" value="WZW99182.1"/>
    <property type="molecule type" value="Genomic_DNA"/>
</dbReference>
<protein>
    <recommendedName>
        <fullName evidence="3">Carboxypeptidase regulatory-like domain-containing protein</fullName>
    </recommendedName>
</protein>
<evidence type="ECO:0008006" key="3">
    <source>
        <dbReference type="Google" id="ProtNLM"/>
    </source>
</evidence>
<keyword evidence="2" id="KW-1185">Reference proteome</keyword>
<reference evidence="1 2" key="1">
    <citation type="journal article" date="2023" name="Environ Microbiome">
        <title>A coral-associated actinobacterium mitigates coral bleaching under heat stress.</title>
        <authorList>
            <person name="Li J."/>
            <person name="Zou Y."/>
            <person name="Li Q."/>
            <person name="Zhang J."/>
            <person name="Bourne D.G."/>
            <person name="Lyu Y."/>
            <person name="Liu C."/>
            <person name="Zhang S."/>
        </authorList>
    </citation>
    <scope>NUCLEOTIDE SEQUENCE [LARGE SCALE GENOMIC DNA]</scope>
    <source>
        <strain evidence="1 2">SCSIO 13291</strain>
    </source>
</reference>
<evidence type="ECO:0000313" key="1">
    <source>
        <dbReference type="EMBL" id="WZW99182.1"/>
    </source>
</evidence>
<dbReference type="RefSeq" id="WP_232549974.1">
    <property type="nucleotide sequence ID" value="NZ_CP115965.1"/>
</dbReference>
<proteinExistence type="predicted"/>
<evidence type="ECO:0000313" key="2">
    <source>
        <dbReference type="Proteomes" id="UP001434337"/>
    </source>
</evidence>
<name>A0ABZ3CBN7_9ACTN</name>
<gene>
    <name evidence="1" type="ORF">PCC79_02985</name>
</gene>
<organism evidence="1 2">
    <name type="scientific">Propioniciclava soli</name>
    <dbReference type="NCBI Taxonomy" id="2775081"/>
    <lineage>
        <taxon>Bacteria</taxon>
        <taxon>Bacillati</taxon>
        <taxon>Actinomycetota</taxon>
        <taxon>Actinomycetes</taxon>
        <taxon>Propionibacteriales</taxon>
        <taxon>Propionibacteriaceae</taxon>
        <taxon>Propioniciclava</taxon>
    </lineage>
</organism>